<evidence type="ECO:0008006" key="2">
    <source>
        <dbReference type="Google" id="ProtNLM"/>
    </source>
</evidence>
<organism evidence="1">
    <name type="scientific">Opuntia streptacantha</name>
    <name type="common">Prickly pear cactus</name>
    <name type="synonym">Opuntia cardona</name>
    <dbReference type="NCBI Taxonomy" id="393608"/>
    <lineage>
        <taxon>Eukaryota</taxon>
        <taxon>Viridiplantae</taxon>
        <taxon>Streptophyta</taxon>
        <taxon>Embryophyta</taxon>
        <taxon>Tracheophyta</taxon>
        <taxon>Spermatophyta</taxon>
        <taxon>Magnoliopsida</taxon>
        <taxon>eudicotyledons</taxon>
        <taxon>Gunneridae</taxon>
        <taxon>Pentapetalae</taxon>
        <taxon>Caryophyllales</taxon>
        <taxon>Cactineae</taxon>
        <taxon>Cactaceae</taxon>
        <taxon>Opuntioideae</taxon>
        <taxon>Opuntia</taxon>
    </lineage>
</organism>
<name>A0A7C9DFN5_OPUST</name>
<reference evidence="1" key="2">
    <citation type="submission" date="2020-07" db="EMBL/GenBank/DDBJ databases">
        <authorList>
            <person name="Vera ALvarez R."/>
            <person name="Arias-Moreno D.M."/>
            <person name="Jimenez-Jacinto V."/>
            <person name="Jimenez-Bremont J.F."/>
            <person name="Swaminathan K."/>
            <person name="Moose S.P."/>
            <person name="Guerrero-Gonzalez M.L."/>
            <person name="Marino-Ramirez L."/>
            <person name="Landsman D."/>
            <person name="Rodriguez-Kessler M."/>
            <person name="Delgado-Sanchez P."/>
        </authorList>
    </citation>
    <scope>NUCLEOTIDE SEQUENCE</scope>
    <source>
        <tissue evidence="1">Cladode</tissue>
    </source>
</reference>
<evidence type="ECO:0000313" key="1">
    <source>
        <dbReference type="EMBL" id="MBA4641462.1"/>
    </source>
</evidence>
<dbReference type="EMBL" id="GISG01124406">
    <property type="protein sequence ID" value="MBA4641462.1"/>
    <property type="molecule type" value="Transcribed_RNA"/>
</dbReference>
<accession>A0A7C9DFN5</accession>
<proteinExistence type="predicted"/>
<protein>
    <recommendedName>
        <fullName evidence="2">Reverse transcriptase Ty1/copia-type domain-containing protein</fullName>
    </recommendedName>
</protein>
<dbReference type="AlphaFoldDB" id="A0A7C9DFN5"/>
<reference evidence="1" key="1">
    <citation type="journal article" date="2013" name="J. Plant Res.">
        <title>Effect of fungi and light on seed germination of three Opuntia species from semiarid lands of central Mexico.</title>
        <authorList>
            <person name="Delgado-Sanchez P."/>
            <person name="Jimenez-Bremont J.F."/>
            <person name="Guerrero-Gonzalez Mde L."/>
            <person name="Flores J."/>
        </authorList>
    </citation>
    <scope>NUCLEOTIDE SEQUENCE</scope>
    <source>
        <tissue evidence="1">Cladode</tissue>
    </source>
</reference>
<dbReference type="PANTHER" id="PTHR11439">
    <property type="entry name" value="GAG-POL-RELATED RETROTRANSPOSON"/>
    <property type="match status" value="1"/>
</dbReference>
<sequence>MPIFSPLKTHLKAIKQILKYLKHTSNLTLWYPRGCNIDLIEYANVDYAGFLVDRKNTSGMAHFLGPCFISWATALCCHVRSRSRICSGNFLLCSTVLDTATTKGLF</sequence>
<dbReference type="PANTHER" id="PTHR11439:SF486">
    <property type="entry name" value="RLK (RECEPTOR-LIKE KINASE) PROTEIN, PUTATIVE-RELATED"/>
    <property type="match status" value="1"/>
</dbReference>